<reference evidence="1" key="1">
    <citation type="submission" date="2019-08" db="EMBL/GenBank/DDBJ databases">
        <authorList>
            <person name="Kucharzyk K."/>
            <person name="Murdoch R.W."/>
            <person name="Higgins S."/>
            <person name="Loffler F."/>
        </authorList>
    </citation>
    <scope>NUCLEOTIDE SEQUENCE</scope>
</reference>
<organism evidence="1">
    <name type="scientific">bioreactor metagenome</name>
    <dbReference type="NCBI Taxonomy" id="1076179"/>
    <lineage>
        <taxon>unclassified sequences</taxon>
        <taxon>metagenomes</taxon>
        <taxon>ecological metagenomes</taxon>
    </lineage>
</organism>
<evidence type="ECO:0000313" key="1">
    <source>
        <dbReference type="EMBL" id="MPM53810.1"/>
    </source>
</evidence>
<accession>A0A645AL27</accession>
<dbReference type="EMBL" id="VSSQ01014510">
    <property type="protein sequence ID" value="MPM53810.1"/>
    <property type="molecule type" value="Genomic_DNA"/>
</dbReference>
<proteinExistence type="predicted"/>
<gene>
    <name evidence="1" type="ORF">SDC9_100579</name>
</gene>
<protein>
    <submittedName>
        <fullName evidence="1">Uncharacterized protein</fullName>
    </submittedName>
</protein>
<dbReference type="AlphaFoldDB" id="A0A645AL27"/>
<name>A0A645AL27_9ZZZZ</name>
<comment type="caution">
    <text evidence="1">The sequence shown here is derived from an EMBL/GenBank/DDBJ whole genome shotgun (WGS) entry which is preliminary data.</text>
</comment>
<sequence length="70" mass="7168">MGHQVADSGGLLVGEGRAALHRYHDRGGGVHSVAAVQNIAPVLALGDGDHRGLYAVHAADDASHPVLQIL</sequence>